<gene>
    <name evidence="3" type="ORF">CQW23_14998</name>
</gene>
<organism evidence="3 4">
    <name type="scientific">Capsicum baccatum</name>
    <name type="common">Peruvian pepper</name>
    <dbReference type="NCBI Taxonomy" id="33114"/>
    <lineage>
        <taxon>Eukaryota</taxon>
        <taxon>Viridiplantae</taxon>
        <taxon>Streptophyta</taxon>
        <taxon>Embryophyta</taxon>
        <taxon>Tracheophyta</taxon>
        <taxon>Spermatophyta</taxon>
        <taxon>Magnoliopsida</taxon>
        <taxon>eudicotyledons</taxon>
        <taxon>Gunneridae</taxon>
        <taxon>Pentapetalae</taxon>
        <taxon>asterids</taxon>
        <taxon>lamiids</taxon>
        <taxon>Solanales</taxon>
        <taxon>Solanaceae</taxon>
        <taxon>Solanoideae</taxon>
        <taxon>Capsiceae</taxon>
        <taxon>Capsicum</taxon>
    </lineage>
</organism>
<dbReference type="Proteomes" id="UP000224567">
    <property type="component" value="Unassembled WGS sequence"/>
</dbReference>
<evidence type="ECO:0000313" key="4">
    <source>
        <dbReference type="Proteomes" id="UP000224567"/>
    </source>
</evidence>
<protein>
    <submittedName>
        <fullName evidence="3">Phosphatidate phosphatase PAH2</fullName>
    </submittedName>
</protein>
<dbReference type="Gene3D" id="2.40.50.140">
    <property type="entry name" value="Nucleic acid-binding proteins"/>
    <property type="match status" value="1"/>
</dbReference>
<dbReference type="Pfam" id="PF08235">
    <property type="entry name" value="LNS2"/>
    <property type="match status" value="1"/>
</dbReference>
<accession>A0A2G2WL00</accession>
<feature type="domain" description="Lipin/Ned1/Smp2 (LNS2)" evidence="2">
    <location>
        <begin position="45"/>
        <end position="101"/>
    </location>
</feature>
<evidence type="ECO:0000259" key="2">
    <source>
        <dbReference type="Pfam" id="PF08235"/>
    </source>
</evidence>
<dbReference type="InterPro" id="IPR026058">
    <property type="entry name" value="LIPIN"/>
</dbReference>
<feature type="region of interest" description="Disordered" evidence="1">
    <location>
        <begin position="1"/>
        <end position="39"/>
    </location>
</feature>
<dbReference type="InterPro" id="IPR012340">
    <property type="entry name" value="NA-bd_OB-fold"/>
</dbReference>
<dbReference type="AlphaFoldDB" id="A0A2G2WL00"/>
<evidence type="ECO:0000313" key="3">
    <source>
        <dbReference type="EMBL" id="PHT45840.1"/>
    </source>
</evidence>
<reference evidence="4" key="2">
    <citation type="journal article" date="2017" name="J. Anim. Genet.">
        <title>Multiple reference genome sequences of hot pepper reveal the massive evolution of plant disease resistance genes by retroduplication.</title>
        <authorList>
            <person name="Kim S."/>
            <person name="Park J."/>
            <person name="Yeom S.-I."/>
            <person name="Kim Y.-M."/>
            <person name="Seo E."/>
            <person name="Kim K.-T."/>
            <person name="Kim M.-S."/>
            <person name="Lee J.M."/>
            <person name="Cheong K."/>
            <person name="Shin H.-S."/>
            <person name="Kim S.-B."/>
            <person name="Han K."/>
            <person name="Lee J."/>
            <person name="Park M."/>
            <person name="Lee H.-A."/>
            <person name="Lee H.-Y."/>
            <person name="Lee Y."/>
            <person name="Oh S."/>
            <person name="Lee J.H."/>
            <person name="Choi E."/>
            <person name="Choi E."/>
            <person name="Lee S.E."/>
            <person name="Jeon J."/>
            <person name="Kim H."/>
            <person name="Choi G."/>
            <person name="Song H."/>
            <person name="Lee J."/>
            <person name="Lee S.-C."/>
            <person name="Kwon J.-K."/>
            <person name="Lee H.-Y."/>
            <person name="Koo N."/>
            <person name="Hong Y."/>
            <person name="Kim R.W."/>
            <person name="Kang W.-H."/>
            <person name="Huh J.H."/>
            <person name="Kang B.-C."/>
            <person name="Yang T.-J."/>
            <person name="Lee Y.-H."/>
            <person name="Bennetzen J.L."/>
            <person name="Choi D."/>
        </authorList>
    </citation>
    <scope>NUCLEOTIDE SEQUENCE [LARGE SCALE GENOMIC DNA]</scope>
    <source>
        <strain evidence="4">cv. PBC81</strain>
    </source>
</reference>
<keyword evidence="4" id="KW-1185">Reference proteome</keyword>
<feature type="compositionally biased region" description="Basic and acidic residues" evidence="1">
    <location>
        <begin position="24"/>
        <end position="33"/>
    </location>
</feature>
<reference evidence="3 4" key="1">
    <citation type="journal article" date="2017" name="Genome Biol.">
        <title>New reference genome sequences of hot pepper reveal the massive evolution of plant disease-resistance genes by retroduplication.</title>
        <authorList>
            <person name="Kim S."/>
            <person name="Park J."/>
            <person name="Yeom S.I."/>
            <person name="Kim Y.M."/>
            <person name="Seo E."/>
            <person name="Kim K.T."/>
            <person name="Kim M.S."/>
            <person name="Lee J.M."/>
            <person name="Cheong K."/>
            <person name="Shin H.S."/>
            <person name="Kim S.B."/>
            <person name="Han K."/>
            <person name="Lee J."/>
            <person name="Park M."/>
            <person name="Lee H.A."/>
            <person name="Lee H.Y."/>
            <person name="Lee Y."/>
            <person name="Oh S."/>
            <person name="Lee J.H."/>
            <person name="Choi E."/>
            <person name="Choi E."/>
            <person name="Lee S.E."/>
            <person name="Jeon J."/>
            <person name="Kim H."/>
            <person name="Choi G."/>
            <person name="Song H."/>
            <person name="Lee J."/>
            <person name="Lee S.C."/>
            <person name="Kwon J.K."/>
            <person name="Lee H.Y."/>
            <person name="Koo N."/>
            <person name="Hong Y."/>
            <person name="Kim R.W."/>
            <person name="Kang W.H."/>
            <person name="Huh J.H."/>
            <person name="Kang B.C."/>
            <person name="Yang T.J."/>
            <person name="Lee Y.H."/>
            <person name="Bennetzen J.L."/>
            <person name="Choi D."/>
        </authorList>
    </citation>
    <scope>NUCLEOTIDE SEQUENCE [LARGE SCALE GENOMIC DNA]</scope>
    <source>
        <strain evidence="4">cv. PBC81</strain>
    </source>
</reference>
<proteinExistence type="predicted"/>
<dbReference type="GO" id="GO:0008195">
    <property type="term" value="F:phosphatidate phosphatase activity"/>
    <property type="evidence" value="ECO:0007669"/>
    <property type="project" value="TreeGrafter"/>
</dbReference>
<dbReference type="EMBL" id="MLFT02000006">
    <property type="protein sequence ID" value="PHT45840.1"/>
    <property type="molecule type" value="Genomic_DNA"/>
</dbReference>
<dbReference type="PANTHER" id="PTHR12181:SF12">
    <property type="entry name" value="PHOSPHATIDATE PHOSPHATASE"/>
    <property type="match status" value="1"/>
</dbReference>
<dbReference type="InterPro" id="IPR013209">
    <property type="entry name" value="LNS2"/>
</dbReference>
<name>A0A2G2WL00_CAPBA</name>
<evidence type="ECO:0000256" key="1">
    <source>
        <dbReference type="SAM" id="MobiDB-lite"/>
    </source>
</evidence>
<dbReference type="STRING" id="33114.A0A2G2WL00"/>
<sequence length="544" mass="60141">MKNSGPSMDGDVNSDAKNSSKNTGGDREKDAPRPKISKKKIMLNTPTSEQLASWNLKEGKNIVVFTFSTAMLGKQQVDARIYLWRWDSKIVVSDVDGTITRFVPSLDVFSYYCLKAFVPLWELHGSPWLFNTSRYVEWLVDRYTIVEPITSDALEEPLPVPTKLDALPFLHIEHQHPGAKFEFTKSPGYLMKHACVVVIYASAVSTSKKPFLFTIWDDLADNEGAELLHHLHEYPVILAKRISVTEFRCALRLATRYQTTILTNPQYVQATTLMTWVKHNEQMLLSYTLRSSSSSPSSLNLAHVEDQVVSISAITELLSTVILLYNVHLPHDALSISNPTATGTITTTISEALGERLLSLTGEQIYESVAVQLEKPVFKFPDQKPGMLGLASFNEVESSVHAISPLPTTSTEIGKKQRVEAPTPAKRIRGGHGFKSWKQPLLAEMQDILNADDILDASIVFSVSIYILNVDDILDASVVSSVSIDILDADDILYASVVSSMSTDILDADDILDASIVSSVSTDILDADDILYTNVVSSVSTDIE</sequence>
<comment type="caution">
    <text evidence="3">The sequence shown here is derived from an EMBL/GenBank/DDBJ whole genome shotgun (WGS) entry which is preliminary data.</text>
</comment>
<dbReference type="PANTHER" id="PTHR12181">
    <property type="entry name" value="LIPIN"/>
    <property type="match status" value="1"/>
</dbReference>
<dbReference type="OrthoDB" id="1777500at2759"/>